<dbReference type="RefSeq" id="WP_368498924.1">
    <property type="nucleotide sequence ID" value="NZ_CP162511.1"/>
</dbReference>
<sequence>MTEQSSTVRAPGRPPRRRRPPAILAMIAALAVMGGLLTAFLPLSASSASAATGGDFQAGNIISDAKFYNGQAMNAQAVQNFLNGQVPNCRAGYTCLKDYRVNTFSRGADPMCNAYTGAGAETAAQIIAKVGQACGISQAVLLVLLQKEQSLVTDTWPSATQYERATGFACPDTAPCDSEYFGFYNQVYKAAWQFKRYGNPPGTSNFFTWYPVGGYANVLYNPNAGCGSSRVLIQTRATAALYYYTPYQPNAAALANLYGTGDGCSAYGNRNFWRLYTDWFGSTTEINHNPFGSIDAATADLKTVTLRGWAQDLDTRNPIQVYVWSGGNYLTGSYVGAFTANGSRPDVDKVYGNGANHGFSISLPATGKPTQYCLYAINVGAGENEPLGCPTVSPPTGSPIGAIEYYKQTGASLQISGWAIDPDTASSTKVQISVNGKDAGTFDADIGRADLGQKYPSYGSAHAWTVTKLAVPIGTNKVCVTAIDLKGGNGNSSLGCVTTTSTAGPPTGGFERADPAPGGVRVSGWAVDLDTTGPVQINIAVNGWLKSITTADKNRPDVGRYLPGYGDAHGYDVVAPASPGVNTICVYAMDTGGNGNTLLGCSTVTVMAGKPIGYLETARSADGGVAVTGWAIDPDTTAPISVVFYVDDRWTSATKADQVRGDVAYVFPGYGGGHGFSVTVPVKAGTHKVCAYAVNTPSSDDNPQIGCATLAVDGGKPVGSFDTASAVAGGIKVSGWTLDPDTTDPIDVVFYVDNAWTSRMKADKSRPDVASLYPGFGDKHGFTGTVPASPGSHRVCAYGVNVPSSDNNPELGCFTVTVKSSAPLGALDSVEVVAQEVTVAGWAAERDSAEPVEVVFFVDDVYTASTRAELSRADVAVANPGLGDAVGYSTTVPVAAGEHQVCAYAVPSSDDTPDDGSPIDIASLDDDARLGCSTVSVSLPGPGY</sequence>
<reference evidence="1" key="1">
    <citation type="submission" date="2024-05" db="EMBL/GenBank/DDBJ databases">
        <title>Herbiconiux sp. A18JL235.</title>
        <authorList>
            <person name="Zhang G."/>
        </authorList>
    </citation>
    <scope>NUCLEOTIDE SEQUENCE</scope>
    <source>
        <strain evidence="1">A18JL235</strain>
    </source>
</reference>
<organism evidence="1">
    <name type="scientific">Herbiconiux sp. A18JL235</name>
    <dbReference type="NCBI Taxonomy" id="3152363"/>
    <lineage>
        <taxon>Bacteria</taxon>
        <taxon>Bacillati</taxon>
        <taxon>Actinomycetota</taxon>
        <taxon>Actinomycetes</taxon>
        <taxon>Micrococcales</taxon>
        <taxon>Microbacteriaceae</taxon>
        <taxon>Herbiconiux</taxon>
    </lineage>
</organism>
<name>A0AB39BJ79_9MICO</name>
<dbReference type="EMBL" id="CP162511">
    <property type="protein sequence ID" value="XDI06544.1"/>
    <property type="molecule type" value="Genomic_DNA"/>
</dbReference>
<dbReference type="AlphaFoldDB" id="A0AB39BJ79"/>
<proteinExistence type="predicted"/>
<accession>A0AB39BJ79</accession>
<evidence type="ECO:0008006" key="2">
    <source>
        <dbReference type="Google" id="ProtNLM"/>
    </source>
</evidence>
<protein>
    <recommendedName>
        <fullName evidence="2">Hemagglutinin</fullName>
    </recommendedName>
</protein>
<gene>
    <name evidence="1" type="ORF">ABFY20_05455</name>
</gene>
<evidence type="ECO:0000313" key="1">
    <source>
        <dbReference type="EMBL" id="XDI06544.1"/>
    </source>
</evidence>